<accession>A0A0K2TQF9</accession>
<reference evidence="1" key="1">
    <citation type="submission" date="2014-05" db="EMBL/GenBank/DDBJ databases">
        <authorList>
            <person name="Chronopoulou M."/>
        </authorList>
    </citation>
    <scope>NUCLEOTIDE SEQUENCE</scope>
    <source>
        <tissue evidence="1">Whole organism</tissue>
    </source>
</reference>
<organism evidence="1">
    <name type="scientific">Lepeophtheirus salmonis</name>
    <name type="common">Salmon louse</name>
    <name type="synonym">Caligus salmonis</name>
    <dbReference type="NCBI Taxonomy" id="72036"/>
    <lineage>
        <taxon>Eukaryota</taxon>
        <taxon>Metazoa</taxon>
        <taxon>Ecdysozoa</taxon>
        <taxon>Arthropoda</taxon>
        <taxon>Crustacea</taxon>
        <taxon>Multicrustacea</taxon>
        <taxon>Hexanauplia</taxon>
        <taxon>Copepoda</taxon>
        <taxon>Siphonostomatoida</taxon>
        <taxon>Caligidae</taxon>
        <taxon>Lepeophtheirus</taxon>
    </lineage>
</organism>
<dbReference type="EMBL" id="HACA01010546">
    <property type="protein sequence ID" value="CDW27907.1"/>
    <property type="molecule type" value="Transcribed_RNA"/>
</dbReference>
<dbReference type="AlphaFoldDB" id="A0A0K2TQF9"/>
<sequence length="72" mass="8017">MLLGYIFKLSIADRLSYNINILLPFVVSKGKLLARFLKASILVWNIVFVLSSLNEHSQIMASCCVKAHPAPV</sequence>
<protein>
    <submittedName>
        <fullName evidence="1">Uncharacterized protein</fullName>
    </submittedName>
</protein>
<evidence type="ECO:0000313" key="1">
    <source>
        <dbReference type="EMBL" id="CDW27907.1"/>
    </source>
</evidence>
<name>A0A0K2TQF9_LEPSM</name>
<proteinExistence type="predicted"/>